<gene>
    <name evidence="14" type="ORF">D3C57_128240</name>
</gene>
<evidence type="ECO:0000256" key="6">
    <source>
        <dbReference type="ARBA" id="ARBA00022801"/>
    </source>
</evidence>
<dbReference type="PANTHER" id="PTHR43806">
    <property type="entry name" value="PEPTIDASE S8"/>
    <property type="match status" value="1"/>
</dbReference>
<dbReference type="NCBIfam" id="TIGR03921">
    <property type="entry name" value="T7SS_mycosin"/>
    <property type="match status" value="1"/>
</dbReference>
<dbReference type="InterPro" id="IPR036852">
    <property type="entry name" value="Peptidase_S8/S53_dom_sf"/>
</dbReference>
<dbReference type="InterPro" id="IPR015500">
    <property type="entry name" value="Peptidase_S8_subtilisin-rel"/>
</dbReference>
<dbReference type="Pfam" id="PF00082">
    <property type="entry name" value="Peptidase_S8"/>
    <property type="match status" value="1"/>
</dbReference>
<evidence type="ECO:0000256" key="5">
    <source>
        <dbReference type="ARBA" id="ARBA00022692"/>
    </source>
</evidence>
<keyword evidence="6 10" id="KW-0378">Hydrolase</keyword>
<comment type="subcellular location">
    <subcellularLocation>
        <location evidence="1">Cell membrane</location>
        <topology evidence="1">Single-pass membrane protein</topology>
    </subcellularLocation>
</comment>
<evidence type="ECO:0000256" key="8">
    <source>
        <dbReference type="ARBA" id="ARBA00022989"/>
    </source>
</evidence>
<evidence type="ECO:0000256" key="1">
    <source>
        <dbReference type="ARBA" id="ARBA00004162"/>
    </source>
</evidence>
<evidence type="ECO:0000259" key="13">
    <source>
        <dbReference type="Pfam" id="PF00082"/>
    </source>
</evidence>
<keyword evidence="3" id="KW-1003">Cell membrane</keyword>
<feature type="compositionally biased region" description="Low complexity" evidence="11">
    <location>
        <begin position="359"/>
        <end position="371"/>
    </location>
</feature>
<feature type="transmembrane region" description="Helical" evidence="12">
    <location>
        <begin position="392"/>
        <end position="413"/>
    </location>
</feature>
<feature type="active site" description="Charge relay system" evidence="10">
    <location>
        <position position="279"/>
    </location>
</feature>
<evidence type="ECO:0000256" key="9">
    <source>
        <dbReference type="ARBA" id="ARBA00023136"/>
    </source>
</evidence>
<reference evidence="14 15" key="1">
    <citation type="journal article" date="2018" name="J. Biol. Chem.">
        <title>Discovery of the actinoplanic acid pathway in Streptomyces rapamycinicus reveals a genetically conserved synergism with rapamycin.</title>
        <authorList>
            <person name="Mrak P."/>
            <person name="Krastel P."/>
            <person name="Pivk Lukancic P."/>
            <person name="Tao J."/>
            <person name="Pistorius D."/>
            <person name="Moore C.M."/>
        </authorList>
    </citation>
    <scope>NUCLEOTIDE SEQUENCE [LARGE SCALE GENOMIC DNA]</scope>
    <source>
        <strain evidence="14 15">NRRL 5491</strain>
    </source>
</reference>
<dbReference type="GO" id="GO:0005886">
    <property type="term" value="C:plasma membrane"/>
    <property type="evidence" value="ECO:0007669"/>
    <property type="project" value="UniProtKB-SubCell"/>
</dbReference>
<keyword evidence="4 10" id="KW-0645">Protease</keyword>
<evidence type="ECO:0000256" key="3">
    <source>
        <dbReference type="ARBA" id="ARBA00022475"/>
    </source>
</evidence>
<dbReference type="InterPro" id="IPR023834">
    <property type="entry name" value="T7SS_pept_S8A_mycosin"/>
</dbReference>
<dbReference type="EMBL" id="QYCY01000001">
    <property type="protein sequence ID" value="RLV82351.1"/>
    <property type="molecule type" value="Genomic_DNA"/>
</dbReference>
<accession>A0A3L8RRG7</accession>
<evidence type="ECO:0000256" key="11">
    <source>
        <dbReference type="SAM" id="MobiDB-lite"/>
    </source>
</evidence>
<evidence type="ECO:0000256" key="2">
    <source>
        <dbReference type="ARBA" id="ARBA00011073"/>
    </source>
</evidence>
<keyword evidence="9 12" id="KW-0472">Membrane</keyword>
<evidence type="ECO:0000256" key="4">
    <source>
        <dbReference type="ARBA" id="ARBA00022670"/>
    </source>
</evidence>
<dbReference type="GO" id="GO:0004252">
    <property type="term" value="F:serine-type endopeptidase activity"/>
    <property type="evidence" value="ECO:0007669"/>
    <property type="project" value="UniProtKB-UniRule"/>
</dbReference>
<dbReference type="AlphaFoldDB" id="A0A3L8RRG7"/>
<evidence type="ECO:0000256" key="7">
    <source>
        <dbReference type="ARBA" id="ARBA00022825"/>
    </source>
</evidence>
<dbReference type="PROSITE" id="PS51892">
    <property type="entry name" value="SUBTILASE"/>
    <property type="match status" value="1"/>
</dbReference>
<dbReference type="InterPro" id="IPR000209">
    <property type="entry name" value="Peptidase_S8/S53_dom"/>
</dbReference>
<comment type="caution">
    <text evidence="14">The sequence shown here is derived from an EMBL/GenBank/DDBJ whole genome shotgun (WGS) entry which is preliminary data.</text>
</comment>
<evidence type="ECO:0000313" key="14">
    <source>
        <dbReference type="EMBL" id="RLV82351.1"/>
    </source>
</evidence>
<feature type="region of interest" description="Disordered" evidence="11">
    <location>
        <begin position="339"/>
        <end position="387"/>
    </location>
</feature>
<sequence>MMASTGRTGDMETTLNQVRSRTTVIISLLASLLAIMGLTAPAASADTMRERQWYLDRMQAESMWKVSTGKGITIAVLDGGVDASAPELRGKVLKGENFKEPGKDAREDPDGHGTAMAMLIAGNGRDGQGVKGVSPDARILPITVFGSTKESGTNSVPALAKAIRYAADSDAQIINMSLGFQEYMVKGGAGSQLRQAVEYAIKRGKLLLASTGNDGESGNYASYPAAIDGVAGVAAVDQSLSRTKFSTSGPDVALAAPGQDIPIRCTNGKPGYCRSWGTSQATAIASGAAALIWAKHPTWNGNQVLRVMMDTAGKPTEGKVPSRYIGYGTIRPRYNVLEEKGKPGSADVNPLVPAKAGGPSSPSSSQSQSPSEGGAKDGSSASDTNAGSGSGVLPWVLGGAGVLVVIVLAVFVIRRRTALPR</sequence>
<evidence type="ECO:0000256" key="10">
    <source>
        <dbReference type="PROSITE-ProRule" id="PRU01240"/>
    </source>
</evidence>
<dbReference type="SUPFAM" id="SSF52743">
    <property type="entry name" value="Subtilisin-like"/>
    <property type="match status" value="1"/>
</dbReference>
<keyword evidence="8 12" id="KW-1133">Transmembrane helix</keyword>
<dbReference type="PANTHER" id="PTHR43806:SF11">
    <property type="entry name" value="CEREVISIN-RELATED"/>
    <property type="match status" value="1"/>
</dbReference>
<dbReference type="Proteomes" id="UP000281594">
    <property type="component" value="Unassembled WGS sequence"/>
</dbReference>
<dbReference type="STRING" id="1343740.M271_15360"/>
<keyword evidence="7 10" id="KW-0720">Serine protease</keyword>
<dbReference type="PRINTS" id="PR00723">
    <property type="entry name" value="SUBTILISIN"/>
</dbReference>
<feature type="active site" description="Charge relay system" evidence="10">
    <location>
        <position position="78"/>
    </location>
</feature>
<evidence type="ECO:0000256" key="12">
    <source>
        <dbReference type="SAM" id="Phobius"/>
    </source>
</evidence>
<keyword evidence="5 12" id="KW-0812">Transmembrane</keyword>
<name>A0A3L8RRG7_STRRN</name>
<comment type="similarity">
    <text evidence="2 10">Belongs to the peptidase S8 family.</text>
</comment>
<dbReference type="Gene3D" id="3.40.50.200">
    <property type="entry name" value="Peptidase S8/S53 domain"/>
    <property type="match status" value="1"/>
</dbReference>
<feature type="domain" description="Peptidase S8/S53" evidence="13">
    <location>
        <begin position="69"/>
        <end position="328"/>
    </location>
</feature>
<dbReference type="InterPro" id="IPR050131">
    <property type="entry name" value="Peptidase_S8_subtilisin-like"/>
</dbReference>
<dbReference type="GO" id="GO:0006508">
    <property type="term" value="P:proteolysis"/>
    <property type="evidence" value="ECO:0007669"/>
    <property type="project" value="UniProtKB-KW"/>
</dbReference>
<protein>
    <recommendedName>
        <fullName evidence="13">Peptidase S8/S53 domain-containing protein</fullName>
    </recommendedName>
</protein>
<feature type="active site" description="Charge relay system" evidence="10">
    <location>
        <position position="112"/>
    </location>
</feature>
<organism evidence="14 15">
    <name type="scientific">Streptomyces rapamycinicus (strain ATCC 29253 / DSM 41530 / NRRL 5491 / AYB-994)</name>
    <name type="common">Streptomyces hygroscopicus (strain ATCC 29253)</name>
    <dbReference type="NCBI Taxonomy" id="1343740"/>
    <lineage>
        <taxon>Bacteria</taxon>
        <taxon>Bacillati</taxon>
        <taxon>Actinomycetota</taxon>
        <taxon>Actinomycetes</taxon>
        <taxon>Kitasatosporales</taxon>
        <taxon>Streptomycetaceae</taxon>
        <taxon>Streptomyces</taxon>
        <taxon>Streptomyces violaceusniger group</taxon>
    </lineage>
</organism>
<proteinExistence type="inferred from homology"/>
<evidence type="ECO:0000313" key="15">
    <source>
        <dbReference type="Proteomes" id="UP000281594"/>
    </source>
</evidence>